<dbReference type="Proteomes" id="UP000711391">
    <property type="component" value="Unassembled WGS sequence"/>
</dbReference>
<gene>
    <name evidence="8" type="primary">argH</name>
    <name evidence="8" type="ORF">ISQ64_00215</name>
</gene>
<dbReference type="GO" id="GO:0004056">
    <property type="term" value="F:argininosuccinate lyase activity"/>
    <property type="evidence" value="ECO:0007669"/>
    <property type="project" value="UniProtKB-UniRule"/>
</dbReference>
<dbReference type="InterPro" id="IPR024083">
    <property type="entry name" value="Fumarase/histidase_N"/>
</dbReference>
<dbReference type="InterPro" id="IPR009049">
    <property type="entry name" value="Argininosuccinate_lyase"/>
</dbReference>
<evidence type="ECO:0000313" key="9">
    <source>
        <dbReference type="Proteomes" id="UP000711391"/>
    </source>
</evidence>
<dbReference type="GO" id="GO:0005829">
    <property type="term" value="C:cytosol"/>
    <property type="evidence" value="ECO:0007669"/>
    <property type="project" value="TreeGrafter"/>
</dbReference>
<dbReference type="InterPro" id="IPR022761">
    <property type="entry name" value="Fumarate_lyase_N"/>
</dbReference>
<name>A0A937I4A1_9GAMM</name>
<dbReference type="AlphaFoldDB" id="A0A937I4A1"/>
<evidence type="ECO:0000256" key="1">
    <source>
        <dbReference type="ARBA" id="ARBA00000985"/>
    </source>
</evidence>
<dbReference type="Pfam" id="PF00206">
    <property type="entry name" value="Lyase_1"/>
    <property type="match status" value="1"/>
</dbReference>
<dbReference type="Gene3D" id="1.10.40.30">
    <property type="entry name" value="Fumarase/aspartase (C-terminal domain)"/>
    <property type="match status" value="1"/>
</dbReference>
<evidence type="ECO:0000313" key="8">
    <source>
        <dbReference type="EMBL" id="MBL6817815.1"/>
    </source>
</evidence>
<evidence type="ECO:0000256" key="4">
    <source>
        <dbReference type="ARBA" id="ARBA00012338"/>
    </source>
</evidence>
<sequence length="427" mass="48621">MNKKIWNTSGVKVSDEISSFLAGEDIELDNSIFIYDIDATIAHIKGLQSINILKKNEFNKLNKSLNELRKKFLEGSFKLSKKYEDCHSAIEFYLTKELGDLGKKVHTGRSRNDQVLVAMRLFAKRNLQDFKKLNQSIAKIFLQMAAKHEHIPMPGYTHLQRAMPSSWGLWFGSYAESFIDNIDLINSTIDWIDSNPLGSAAGYGVALPLDRKITTKELGFKRVQLNSLYTQNSRGKYEMQVINTLKQSMLDVRKFAWDMSLFVSQEFNLLTIDKAYLTGSSIMPNKHNPDVIEILRANYSILAGQASELENIISLPSGYHRDLQLTKRSLVSSFDISIKSLSILPKLIKSIKVNKKNSLEYIDEEMKMTDKVYALVNQGTPFRDAYNQVKNSNDLSQFSETTKSNYSEGSPGNLKLNVLEKRLSKQR</sequence>
<dbReference type="PRINTS" id="PR00149">
    <property type="entry name" value="FUMRATELYASE"/>
</dbReference>
<dbReference type="PRINTS" id="PR00145">
    <property type="entry name" value="ARGSUCLYASE"/>
</dbReference>
<evidence type="ECO:0000256" key="6">
    <source>
        <dbReference type="NCBIfam" id="TIGR00838"/>
    </source>
</evidence>
<reference evidence="8" key="1">
    <citation type="submission" date="2020-10" db="EMBL/GenBank/DDBJ databases">
        <title>Microbiome of the Black Sea water column analyzed by genome centric metagenomics.</title>
        <authorList>
            <person name="Cabello-Yeves P.J."/>
            <person name="Callieri C."/>
            <person name="Picazo A."/>
            <person name="Mehrshad M."/>
            <person name="Haro-Moreno J.M."/>
            <person name="Roda-Garcia J."/>
            <person name="Dzembekova N."/>
            <person name="Slabakova V."/>
            <person name="Slabakova N."/>
            <person name="Moncheva S."/>
            <person name="Rodriguez-Valera F."/>
        </authorList>
    </citation>
    <scope>NUCLEOTIDE SEQUENCE</scope>
    <source>
        <strain evidence="8">BS307-5m-G50</strain>
    </source>
</reference>
<evidence type="ECO:0000259" key="7">
    <source>
        <dbReference type="Pfam" id="PF00206"/>
    </source>
</evidence>
<dbReference type="GO" id="GO:0042450">
    <property type="term" value="P:L-arginine biosynthetic process via ornithine"/>
    <property type="evidence" value="ECO:0007669"/>
    <property type="project" value="UniProtKB-UniRule"/>
</dbReference>
<evidence type="ECO:0000256" key="5">
    <source>
        <dbReference type="ARBA" id="ARBA00022571"/>
    </source>
</evidence>
<dbReference type="Gene3D" id="1.20.200.10">
    <property type="entry name" value="Fumarase/aspartase (Central domain)"/>
    <property type="match status" value="1"/>
</dbReference>
<dbReference type="PROSITE" id="PS00163">
    <property type="entry name" value="FUMARATE_LYASES"/>
    <property type="match status" value="1"/>
</dbReference>
<dbReference type="PANTHER" id="PTHR43814:SF1">
    <property type="entry name" value="ARGININOSUCCINATE LYASE"/>
    <property type="match status" value="1"/>
</dbReference>
<dbReference type="EC" id="4.3.2.1" evidence="4 6"/>
<comment type="similarity">
    <text evidence="3">In the N-terminal section; belongs to the lyase 1 family. Argininosuccinate lyase subfamily.</text>
</comment>
<dbReference type="EMBL" id="JADHQD010000001">
    <property type="protein sequence ID" value="MBL6817815.1"/>
    <property type="molecule type" value="Genomic_DNA"/>
</dbReference>
<comment type="pathway">
    <text evidence="2">Amino-acid biosynthesis; L-arginine biosynthesis; L-arginine from L-ornithine and carbamoyl phosphate: step 3/3.</text>
</comment>
<dbReference type="Gene3D" id="1.10.275.10">
    <property type="entry name" value="Fumarase/aspartase (N-terminal domain)"/>
    <property type="match status" value="1"/>
</dbReference>
<feature type="domain" description="Fumarate lyase N-terminal" evidence="7">
    <location>
        <begin position="34"/>
        <end position="296"/>
    </location>
</feature>
<keyword evidence="8" id="KW-0456">Lyase</keyword>
<protein>
    <recommendedName>
        <fullName evidence="4 6">Argininosuccinate lyase</fullName>
        <ecNumber evidence="4 6">4.3.2.1</ecNumber>
    </recommendedName>
</protein>
<dbReference type="InterPro" id="IPR000362">
    <property type="entry name" value="Fumarate_lyase_fam"/>
</dbReference>
<dbReference type="InterPro" id="IPR020557">
    <property type="entry name" value="Fumarate_lyase_CS"/>
</dbReference>
<evidence type="ECO:0000256" key="2">
    <source>
        <dbReference type="ARBA" id="ARBA00004941"/>
    </source>
</evidence>
<dbReference type="SUPFAM" id="SSF48557">
    <property type="entry name" value="L-aspartase-like"/>
    <property type="match status" value="1"/>
</dbReference>
<comment type="catalytic activity">
    <reaction evidence="1">
        <text>2-(N(omega)-L-arginino)succinate = fumarate + L-arginine</text>
        <dbReference type="Rhea" id="RHEA:24020"/>
        <dbReference type="ChEBI" id="CHEBI:29806"/>
        <dbReference type="ChEBI" id="CHEBI:32682"/>
        <dbReference type="ChEBI" id="CHEBI:57472"/>
        <dbReference type="EC" id="4.3.2.1"/>
    </reaction>
</comment>
<accession>A0A937I4A1</accession>
<dbReference type="InterPro" id="IPR008948">
    <property type="entry name" value="L-Aspartase-like"/>
</dbReference>
<keyword evidence="5" id="KW-0055">Arginine biosynthesis</keyword>
<evidence type="ECO:0000256" key="3">
    <source>
        <dbReference type="ARBA" id="ARBA00005552"/>
    </source>
</evidence>
<organism evidence="8 9">
    <name type="scientific">SAR86 cluster bacterium</name>
    <dbReference type="NCBI Taxonomy" id="2030880"/>
    <lineage>
        <taxon>Bacteria</taxon>
        <taxon>Pseudomonadati</taxon>
        <taxon>Pseudomonadota</taxon>
        <taxon>Gammaproteobacteria</taxon>
        <taxon>SAR86 cluster</taxon>
    </lineage>
</organism>
<proteinExistence type="inferred from homology"/>
<keyword evidence="5" id="KW-0028">Amino-acid biosynthesis</keyword>
<comment type="caution">
    <text evidence="8">The sequence shown here is derived from an EMBL/GenBank/DDBJ whole genome shotgun (WGS) entry which is preliminary data.</text>
</comment>
<dbReference type="PANTHER" id="PTHR43814">
    <property type="entry name" value="ARGININOSUCCINATE LYASE"/>
    <property type="match status" value="1"/>
</dbReference>
<dbReference type="NCBIfam" id="TIGR00838">
    <property type="entry name" value="argH"/>
    <property type="match status" value="1"/>
</dbReference>